<dbReference type="RefSeq" id="WP_269027441.1">
    <property type="nucleotide sequence ID" value="NZ_BAABDP010000020.1"/>
</dbReference>
<dbReference type="GO" id="GO:0009432">
    <property type="term" value="P:SOS response"/>
    <property type="evidence" value="ECO:0007669"/>
    <property type="project" value="TreeGrafter"/>
</dbReference>
<proteinExistence type="predicted"/>
<dbReference type="GO" id="GO:0046872">
    <property type="term" value="F:metal ion binding"/>
    <property type="evidence" value="ECO:0007669"/>
    <property type="project" value="InterPro"/>
</dbReference>
<dbReference type="PANTHER" id="PTHR21621">
    <property type="entry name" value="RIBOSOMAL PROTEIN S6 MODIFICATION PROTEIN"/>
    <property type="match status" value="1"/>
</dbReference>
<evidence type="ECO:0000313" key="4">
    <source>
        <dbReference type="Proteomes" id="UP001071110"/>
    </source>
</evidence>
<gene>
    <name evidence="3" type="ORF">NUW87_04585</name>
</gene>
<dbReference type="InterPro" id="IPR011761">
    <property type="entry name" value="ATP-grasp"/>
</dbReference>
<accession>A0A9Q4IGU3</accession>
<sequence>MSTYNTGGGLFEHHISFVDRFFPTSEFQYNPYKGFPGTPKMMRTSLAKIGWSSKQIGKDPRRIKYFNEAGELVGKVYGVKISRHGQDVDLVCRNKEITKQALANAGVPTSRGYALAPSFEQVGQRLLHTLRTPLVVKPTNSAVSKGVTVGVETEGELSEAWDHATQFVADGGLVLIEEQSIGFDLRTFVIDGKFVAGATRIQPFVVGDGESTVDQLIQEEKRRRRSHFQLAKYELVVDRGIVTKQLGTSHHENYILNARQILFLNGATTLSTGAVTVEVTPFVCEELKQIAGNAVAAIPGLEAGAVDMIVQSLDHADNAVVLEVNTSPGLFMHTSPAIGEPVMVTDAFCEYVKARAQG</sequence>
<keyword evidence="4" id="KW-1185">Reference proteome</keyword>
<evidence type="ECO:0000259" key="2">
    <source>
        <dbReference type="PROSITE" id="PS50975"/>
    </source>
</evidence>
<reference evidence="3" key="1">
    <citation type="submission" date="2022-08" db="EMBL/GenBank/DDBJ databases">
        <title>Corynebacterium sp. nov., isolated from clinical breast specimens.</title>
        <authorList>
            <person name="Zhang T."/>
        </authorList>
    </citation>
    <scope>NUCLEOTIDE SEQUENCE</scope>
    <source>
        <strain evidence="3">CCUG 57942</strain>
    </source>
</reference>
<keyword evidence="1" id="KW-0547">Nucleotide-binding</keyword>
<evidence type="ECO:0000313" key="3">
    <source>
        <dbReference type="EMBL" id="MCZ2220650.1"/>
    </source>
</evidence>
<dbReference type="GO" id="GO:0005737">
    <property type="term" value="C:cytoplasm"/>
    <property type="evidence" value="ECO:0007669"/>
    <property type="project" value="TreeGrafter"/>
</dbReference>
<dbReference type="EMBL" id="JANRML010000004">
    <property type="protein sequence ID" value="MCZ2220650.1"/>
    <property type="molecule type" value="Genomic_DNA"/>
</dbReference>
<feature type="domain" description="ATP-grasp" evidence="2">
    <location>
        <begin position="99"/>
        <end position="353"/>
    </location>
</feature>
<dbReference type="PANTHER" id="PTHR21621:SF0">
    <property type="entry name" value="BETA-CITRYLGLUTAMATE SYNTHASE B-RELATED"/>
    <property type="match status" value="1"/>
</dbReference>
<dbReference type="Gene3D" id="3.30.470.20">
    <property type="entry name" value="ATP-grasp fold, B domain"/>
    <property type="match status" value="2"/>
</dbReference>
<keyword evidence="1" id="KW-0067">ATP-binding</keyword>
<dbReference type="GO" id="GO:0018169">
    <property type="term" value="F:ribosomal S6-glutamic acid ligase activity"/>
    <property type="evidence" value="ECO:0007669"/>
    <property type="project" value="TreeGrafter"/>
</dbReference>
<dbReference type="PROSITE" id="PS50975">
    <property type="entry name" value="ATP_GRASP"/>
    <property type="match status" value="1"/>
</dbReference>
<dbReference type="SUPFAM" id="SSF56059">
    <property type="entry name" value="Glutathione synthetase ATP-binding domain-like"/>
    <property type="match status" value="1"/>
</dbReference>
<organism evidence="3 4">
    <name type="scientific">Corynebacterium pilbarense</name>
    <dbReference type="NCBI Taxonomy" id="1288393"/>
    <lineage>
        <taxon>Bacteria</taxon>
        <taxon>Bacillati</taxon>
        <taxon>Actinomycetota</taxon>
        <taxon>Actinomycetes</taxon>
        <taxon>Mycobacteriales</taxon>
        <taxon>Corynebacteriaceae</taxon>
        <taxon>Corynebacterium</taxon>
    </lineage>
</organism>
<dbReference type="Proteomes" id="UP001071110">
    <property type="component" value="Unassembled WGS sequence"/>
</dbReference>
<comment type="caution">
    <text evidence="3">The sequence shown here is derived from an EMBL/GenBank/DDBJ whole genome shotgun (WGS) entry which is preliminary data.</text>
</comment>
<dbReference type="GO" id="GO:0005524">
    <property type="term" value="F:ATP binding"/>
    <property type="evidence" value="ECO:0007669"/>
    <property type="project" value="UniProtKB-UniRule"/>
</dbReference>
<name>A0A9Q4IGU3_9CORY</name>
<dbReference type="AlphaFoldDB" id="A0A9Q4IGU3"/>
<evidence type="ECO:0000256" key="1">
    <source>
        <dbReference type="PROSITE-ProRule" id="PRU00409"/>
    </source>
</evidence>
<protein>
    <recommendedName>
        <fullName evidence="2">ATP-grasp domain-containing protein</fullName>
    </recommendedName>
</protein>